<evidence type="ECO:0000259" key="11">
    <source>
        <dbReference type="Pfam" id="PF00133"/>
    </source>
</evidence>
<feature type="binding site" evidence="9">
    <location>
        <position position="577"/>
    </location>
    <ligand>
        <name>ATP</name>
        <dbReference type="ChEBI" id="CHEBI:30616"/>
    </ligand>
</feature>
<feature type="domain" description="Aminoacyl-tRNA synthetase class Ia" evidence="11">
    <location>
        <begin position="410"/>
        <end position="601"/>
    </location>
</feature>
<dbReference type="Gene3D" id="1.10.730.10">
    <property type="entry name" value="Isoleucyl-tRNA Synthetase, Domain 1"/>
    <property type="match status" value="1"/>
</dbReference>
<dbReference type="GO" id="GO:0002161">
    <property type="term" value="F:aminoacyl-tRNA deacylase activity"/>
    <property type="evidence" value="ECO:0007669"/>
    <property type="project" value="InterPro"/>
</dbReference>
<comment type="catalytic activity">
    <reaction evidence="8 9">
        <text>tRNA(Leu) + L-leucine + ATP = L-leucyl-tRNA(Leu) + AMP + diphosphate</text>
        <dbReference type="Rhea" id="RHEA:11688"/>
        <dbReference type="Rhea" id="RHEA-COMP:9613"/>
        <dbReference type="Rhea" id="RHEA-COMP:9622"/>
        <dbReference type="ChEBI" id="CHEBI:30616"/>
        <dbReference type="ChEBI" id="CHEBI:33019"/>
        <dbReference type="ChEBI" id="CHEBI:57427"/>
        <dbReference type="ChEBI" id="CHEBI:78442"/>
        <dbReference type="ChEBI" id="CHEBI:78494"/>
        <dbReference type="ChEBI" id="CHEBI:456215"/>
        <dbReference type="EC" id="6.1.1.4"/>
    </reaction>
</comment>
<dbReference type="NCBIfam" id="TIGR00396">
    <property type="entry name" value="leuS_bact"/>
    <property type="match status" value="1"/>
</dbReference>
<dbReference type="SUPFAM" id="SSF47323">
    <property type="entry name" value="Anticodon-binding domain of a subclass of class I aminoacyl-tRNA synthetases"/>
    <property type="match status" value="1"/>
</dbReference>
<dbReference type="InterPro" id="IPR001412">
    <property type="entry name" value="aa-tRNA-synth_I_CS"/>
</dbReference>
<dbReference type="SUPFAM" id="SSF52374">
    <property type="entry name" value="Nucleotidylyl transferase"/>
    <property type="match status" value="1"/>
</dbReference>
<evidence type="ECO:0000256" key="1">
    <source>
        <dbReference type="ARBA" id="ARBA00005594"/>
    </source>
</evidence>
<accession>A0A9D9GKL6</accession>
<dbReference type="Proteomes" id="UP000823629">
    <property type="component" value="Unassembled WGS sequence"/>
</dbReference>
<dbReference type="Pfam" id="PF09334">
    <property type="entry name" value="tRNA-synt_1g"/>
    <property type="match status" value="1"/>
</dbReference>
<dbReference type="InterPro" id="IPR009080">
    <property type="entry name" value="tRNAsynth_Ia_anticodon-bd"/>
</dbReference>
<evidence type="ECO:0000313" key="15">
    <source>
        <dbReference type="EMBL" id="MBO8413887.1"/>
    </source>
</evidence>
<evidence type="ECO:0000256" key="9">
    <source>
        <dbReference type="HAMAP-Rule" id="MF_00049"/>
    </source>
</evidence>
<feature type="domain" description="Methionyl/Leucyl tRNA synthetase" evidence="13">
    <location>
        <begin position="39"/>
        <end position="171"/>
    </location>
</feature>
<organism evidence="15 16">
    <name type="scientific">Candidatus Scatoplasma merdavium</name>
    <dbReference type="NCBI Taxonomy" id="2840932"/>
    <lineage>
        <taxon>Bacteria</taxon>
        <taxon>Bacillati</taxon>
        <taxon>Bacillota</taxon>
        <taxon>Bacilli</taxon>
        <taxon>Bacillales</taxon>
        <taxon>Candidatus Scatoplasma</taxon>
    </lineage>
</organism>
<evidence type="ECO:0000256" key="8">
    <source>
        <dbReference type="ARBA" id="ARBA00047469"/>
    </source>
</evidence>
<keyword evidence="6 9" id="KW-0648">Protein biosynthesis</keyword>
<dbReference type="InterPro" id="IPR015413">
    <property type="entry name" value="Methionyl/Leucyl_tRNA_Synth"/>
</dbReference>
<dbReference type="Pfam" id="PF13603">
    <property type="entry name" value="tRNA-synt_1_2"/>
    <property type="match status" value="1"/>
</dbReference>
<dbReference type="PANTHER" id="PTHR43740:SF2">
    <property type="entry name" value="LEUCINE--TRNA LIGASE, MITOCHONDRIAL"/>
    <property type="match status" value="1"/>
</dbReference>
<proteinExistence type="inferred from homology"/>
<dbReference type="InterPro" id="IPR009008">
    <property type="entry name" value="Val/Leu/Ile-tRNA-synth_edit"/>
</dbReference>
<dbReference type="GO" id="GO:0006429">
    <property type="term" value="P:leucyl-tRNA aminoacylation"/>
    <property type="evidence" value="ECO:0007669"/>
    <property type="project" value="UniProtKB-UniRule"/>
</dbReference>
<name>A0A9D9GKL6_9BACL</name>
<keyword evidence="2 9" id="KW-0963">Cytoplasm</keyword>
<dbReference type="GO" id="GO:0004823">
    <property type="term" value="F:leucine-tRNA ligase activity"/>
    <property type="evidence" value="ECO:0007669"/>
    <property type="project" value="UniProtKB-UniRule"/>
</dbReference>
<keyword evidence="3 9" id="KW-0436">Ligase</keyword>
<dbReference type="InterPro" id="IPR013155">
    <property type="entry name" value="M/V/L/I-tRNA-synth_anticd-bd"/>
</dbReference>
<dbReference type="InterPro" id="IPR002300">
    <property type="entry name" value="aa-tRNA-synth_Ia"/>
</dbReference>
<dbReference type="PROSITE" id="PS00178">
    <property type="entry name" value="AA_TRNA_LIGASE_I"/>
    <property type="match status" value="1"/>
</dbReference>
<evidence type="ECO:0000259" key="13">
    <source>
        <dbReference type="Pfam" id="PF09334"/>
    </source>
</evidence>
<dbReference type="GO" id="GO:0005829">
    <property type="term" value="C:cytosol"/>
    <property type="evidence" value="ECO:0007669"/>
    <property type="project" value="TreeGrafter"/>
</dbReference>
<dbReference type="AlphaFoldDB" id="A0A9D9GKL6"/>
<evidence type="ECO:0000256" key="6">
    <source>
        <dbReference type="ARBA" id="ARBA00022917"/>
    </source>
</evidence>
<feature type="domain" description="Leucyl-tRNA synthetase editing" evidence="14">
    <location>
        <begin position="220"/>
        <end position="398"/>
    </location>
</feature>
<evidence type="ECO:0000259" key="12">
    <source>
        <dbReference type="Pfam" id="PF08264"/>
    </source>
</evidence>
<dbReference type="HAMAP" id="MF_00049_B">
    <property type="entry name" value="Leu_tRNA_synth_B"/>
    <property type="match status" value="1"/>
</dbReference>
<dbReference type="PRINTS" id="PR00985">
    <property type="entry name" value="TRNASYNTHLEU"/>
</dbReference>
<comment type="caution">
    <text evidence="9">Lacks conserved residue(s) required for the propagation of feature annotation.</text>
</comment>
<dbReference type="CDD" id="cd00812">
    <property type="entry name" value="LeuRS_core"/>
    <property type="match status" value="1"/>
</dbReference>
<dbReference type="EC" id="6.1.1.4" evidence="9"/>
<evidence type="ECO:0000256" key="3">
    <source>
        <dbReference type="ARBA" id="ARBA00022598"/>
    </source>
</evidence>
<dbReference type="InterPro" id="IPR014729">
    <property type="entry name" value="Rossmann-like_a/b/a_fold"/>
</dbReference>
<dbReference type="PANTHER" id="PTHR43740">
    <property type="entry name" value="LEUCYL-TRNA SYNTHETASE"/>
    <property type="match status" value="1"/>
</dbReference>
<dbReference type="GO" id="GO:0005524">
    <property type="term" value="F:ATP binding"/>
    <property type="evidence" value="ECO:0007669"/>
    <property type="project" value="UniProtKB-UniRule"/>
</dbReference>
<evidence type="ECO:0000256" key="2">
    <source>
        <dbReference type="ARBA" id="ARBA00022490"/>
    </source>
</evidence>
<evidence type="ECO:0000256" key="5">
    <source>
        <dbReference type="ARBA" id="ARBA00022840"/>
    </source>
</evidence>
<feature type="short sequence motif" description="'KMSKS' region" evidence="9">
    <location>
        <begin position="574"/>
        <end position="578"/>
    </location>
</feature>
<dbReference type="Pfam" id="PF08264">
    <property type="entry name" value="Anticodon_1"/>
    <property type="match status" value="1"/>
</dbReference>
<evidence type="ECO:0000256" key="10">
    <source>
        <dbReference type="RuleBase" id="RU363035"/>
    </source>
</evidence>
<keyword evidence="7 9" id="KW-0030">Aminoacyl-tRNA synthetase</keyword>
<keyword evidence="4 9" id="KW-0547">Nucleotide-binding</keyword>
<dbReference type="FunFam" id="3.40.50.620:FF:000077">
    <property type="entry name" value="Leucine--tRNA ligase"/>
    <property type="match status" value="1"/>
</dbReference>
<comment type="subcellular location">
    <subcellularLocation>
        <location evidence="9">Cytoplasm</location>
    </subcellularLocation>
</comment>
<dbReference type="SUPFAM" id="SSF50677">
    <property type="entry name" value="ValRS/IleRS/LeuRS editing domain"/>
    <property type="match status" value="1"/>
</dbReference>
<protein>
    <recommendedName>
        <fullName evidence="9">Leucine--tRNA ligase</fullName>
        <ecNumber evidence="9">6.1.1.4</ecNumber>
    </recommendedName>
    <alternativeName>
        <fullName evidence="9">Leucyl-tRNA synthetase</fullName>
        <shortName evidence="9">LeuRS</shortName>
    </alternativeName>
</protein>
<dbReference type="EMBL" id="JADING010000004">
    <property type="protein sequence ID" value="MBO8413887.1"/>
    <property type="molecule type" value="Genomic_DNA"/>
</dbReference>
<gene>
    <name evidence="9" type="primary">leuS</name>
    <name evidence="15" type="ORF">IAC78_00175</name>
</gene>
<dbReference type="Pfam" id="PF00133">
    <property type="entry name" value="tRNA-synt_1"/>
    <property type="match status" value="1"/>
</dbReference>
<feature type="domain" description="Methionyl/Valyl/Leucyl/Isoleucyl-tRNA synthetase anticodon-binding" evidence="12">
    <location>
        <begin position="652"/>
        <end position="761"/>
    </location>
</feature>
<dbReference type="InterPro" id="IPR002302">
    <property type="entry name" value="Leu-tRNA-ligase"/>
</dbReference>
<evidence type="ECO:0000259" key="14">
    <source>
        <dbReference type="Pfam" id="PF13603"/>
    </source>
</evidence>
<reference evidence="15" key="2">
    <citation type="journal article" date="2021" name="PeerJ">
        <title>Extensive microbial diversity within the chicken gut microbiome revealed by metagenomics and culture.</title>
        <authorList>
            <person name="Gilroy R."/>
            <person name="Ravi A."/>
            <person name="Getino M."/>
            <person name="Pursley I."/>
            <person name="Horton D.L."/>
            <person name="Alikhan N.F."/>
            <person name="Baker D."/>
            <person name="Gharbi K."/>
            <person name="Hall N."/>
            <person name="Watson M."/>
            <person name="Adriaenssens E.M."/>
            <person name="Foster-Nyarko E."/>
            <person name="Jarju S."/>
            <person name="Secka A."/>
            <person name="Antonio M."/>
            <person name="Oren A."/>
            <person name="Chaudhuri R.R."/>
            <person name="La Ragione R."/>
            <person name="Hildebrand F."/>
            <person name="Pallen M.J."/>
        </authorList>
    </citation>
    <scope>NUCLEOTIDE SEQUENCE</scope>
    <source>
        <strain evidence="15">1748</strain>
    </source>
</reference>
<keyword evidence="5 9" id="KW-0067">ATP-binding</keyword>
<dbReference type="CDD" id="cd07958">
    <property type="entry name" value="Anticodon_Ia_Leu_BEm"/>
    <property type="match status" value="1"/>
</dbReference>
<dbReference type="FunFam" id="3.40.50.620:FF:000056">
    <property type="entry name" value="Leucine--tRNA ligase"/>
    <property type="match status" value="1"/>
</dbReference>
<evidence type="ECO:0000256" key="4">
    <source>
        <dbReference type="ARBA" id="ARBA00022741"/>
    </source>
</evidence>
<evidence type="ECO:0000313" key="16">
    <source>
        <dbReference type="Proteomes" id="UP000823629"/>
    </source>
</evidence>
<sequence>MAYDFKSIEKKWQKEWREKELYKCDVYDFSKPKFFVMDMFPYPSAQGLHVGHMEGYSATDALARFKRAQGYNVLHPMGFDSFGLPAEQYAIKNNKHPGPFTQANIENFKRQMDSCGLSVDWSKQIETSDPNYYKWTQWIFEKLFENGLAYEDERPVNYCPELGTVLANEEVIDGKSERGGYPVISIKLKQWVLKITAYADKLIEGLKDLDWPLSTIAMQKNWIGKSTGVQIKFKVEGSNDSFEVYTTRADTLYGCTYVCLAPEHPLVNKLVSVEQKEAVEEYVKSAQAKSEIVRTDLSKEKTGVFLGRYAINPINNKKVPIYVADYVLASYGTGAVMACPAHDERDYAFAKKYNLEMIKVIESDISTSAYTGDGKHINSGIADGLNIKDAIEAIADELIKQGNGFKKTNYKLRDWLFSRQRYWGEPIPIIHMEDGSLKEVPYEELPLELPELDNYAPVGDGKPPLEKATSWVNVTIDGKKGKRETNIMPQWAGSSWYYIRYLDPNNNNAIADPKLIKHWLPVDVYVGGAEHAVLHLLYARFWHKFLYDQGYVFCEEPFKKLFHQGMILGENGEKMSKSRGNVVNPNQCVEECGADSLRLYELFKGPLDQSLPWSSQGLAGANRFINRVYRLFSDCEFTKKISLENSHELDKICHKTVKKVSEDFEKLAFNTAIAQIMIFVNNIYQAKSIYRPYLIGLIQLLAPVCPHVCQECYSLIGEKGFIDFVKWPSYDEKLTVDDEVSISISVNGKHRGLLKVSKGFEDKDQLLKMALDMEEIKRHTDNKEIVKVIFVKDKILNIVVR</sequence>
<dbReference type="FunFam" id="1.10.730.10:FF:000002">
    <property type="entry name" value="Leucine--tRNA ligase"/>
    <property type="match status" value="1"/>
</dbReference>
<comment type="caution">
    <text evidence="15">The sequence shown here is derived from an EMBL/GenBank/DDBJ whole genome shotgun (WGS) entry which is preliminary data.</text>
</comment>
<dbReference type="InterPro" id="IPR025709">
    <property type="entry name" value="Leu_tRNA-synth_edit"/>
</dbReference>
<dbReference type="Gene3D" id="3.40.50.620">
    <property type="entry name" value="HUPs"/>
    <property type="match status" value="2"/>
</dbReference>
<reference evidence="15" key="1">
    <citation type="submission" date="2020-10" db="EMBL/GenBank/DDBJ databases">
        <authorList>
            <person name="Gilroy R."/>
        </authorList>
    </citation>
    <scope>NUCLEOTIDE SEQUENCE</scope>
    <source>
        <strain evidence="15">1748</strain>
    </source>
</reference>
<dbReference type="Gene3D" id="3.10.20.590">
    <property type="match status" value="1"/>
</dbReference>
<evidence type="ECO:0000256" key="7">
    <source>
        <dbReference type="ARBA" id="ARBA00023146"/>
    </source>
</evidence>
<comment type="similarity">
    <text evidence="1 9 10">Belongs to the class-I aminoacyl-tRNA synthetase family.</text>
</comment>